<feature type="compositionally biased region" description="Polar residues" evidence="1">
    <location>
        <begin position="272"/>
        <end position="281"/>
    </location>
</feature>
<dbReference type="EMBL" id="CP108264">
    <property type="protein sequence ID" value="WTU74413.1"/>
    <property type="molecule type" value="Genomic_DNA"/>
</dbReference>
<feature type="region of interest" description="Disordered" evidence="1">
    <location>
        <begin position="253"/>
        <end position="281"/>
    </location>
</feature>
<reference evidence="2" key="1">
    <citation type="submission" date="2022-10" db="EMBL/GenBank/DDBJ databases">
        <title>The complete genomes of actinobacterial strains from the NBC collection.</title>
        <authorList>
            <person name="Joergensen T.S."/>
            <person name="Alvarez Arevalo M."/>
            <person name="Sterndorff E.B."/>
            <person name="Faurdal D."/>
            <person name="Vuksanovic O."/>
            <person name="Mourched A.-S."/>
            <person name="Charusanti P."/>
            <person name="Shaw S."/>
            <person name="Blin K."/>
            <person name="Weber T."/>
        </authorList>
    </citation>
    <scope>NUCLEOTIDE SEQUENCE</scope>
    <source>
        <strain evidence="2">NBC_00049</strain>
    </source>
</reference>
<feature type="region of interest" description="Disordered" evidence="1">
    <location>
        <begin position="48"/>
        <end position="139"/>
    </location>
</feature>
<organism evidence="2">
    <name type="scientific">Streptomyces sp. NBC_00049</name>
    <dbReference type="NCBI Taxonomy" id="2903617"/>
    <lineage>
        <taxon>Bacteria</taxon>
        <taxon>Bacillati</taxon>
        <taxon>Actinomycetota</taxon>
        <taxon>Actinomycetes</taxon>
        <taxon>Kitasatosporales</taxon>
        <taxon>Streptomycetaceae</taxon>
        <taxon>Streptomyces</taxon>
    </lineage>
</organism>
<feature type="compositionally biased region" description="Low complexity" evidence="1">
    <location>
        <begin position="48"/>
        <end position="57"/>
    </location>
</feature>
<proteinExistence type="predicted"/>
<gene>
    <name evidence="2" type="ORF">OG327_14385</name>
</gene>
<dbReference type="Pfam" id="PF01391">
    <property type="entry name" value="Collagen"/>
    <property type="match status" value="1"/>
</dbReference>
<feature type="compositionally biased region" description="Pro residues" evidence="1">
    <location>
        <begin position="92"/>
        <end position="102"/>
    </location>
</feature>
<name>A0AAU2JPP7_9ACTN</name>
<feature type="compositionally biased region" description="Basic and acidic residues" evidence="1">
    <location>
        <begin position="114"/>
        <end position="123"/>
    </location>
</feature>
<sequence length="281" mass="28570">MSPEQRAPSRMGPLPRQSKWLAGGAVATMAIAVLGFANPAQAATELPQLAAAASADARSGDKCKEDYAEEEDDPEARGTSNSKDGCEGKVGPPGPPGPPGAPGAPGTPGADGLNGRDGRDGRDGAPGPPGTSACGNDIDSVLPNGAEEFSVFLVDGVTYGGHRHNATSGAYIRQDLTTTQNPGYPNASTVCSATLSAQGPNANFKVQTTVGTVYELQCNANAPMGNLDCGPLADGTLRRWNQINFTVDTGGPFVAKKTPAKPGTPSMAKPQKTPSKSSARP</sequence>
<dbReference type="InterPro" id="IPR008160">
    <property type="entry name" value="Collagen"/>
</dbReference>
<protein>
    <recommendedName>
        <fullName evidence="3">Collagen-like protein</fullName>
    </recommendedName>
</protein>
<evidence type="ECO:0008006" key="3">
    <source>
        <dbReference type="Google" id="ProtNLM"/>
    </source>
</evidence>
<dbReference type="AlphaFoldDB" id="A0AAU2JPP7"/>
<accession>A0AAU2JPP7</accession>
<evidence type="ECO:0000256" key="1">
    <source>
        <dbReference type="SAM" id="MobiDB-lite"/>
    </source>
</evidence>
<evidence type="ECO:0000313" key="2">
    <source>
        <dbReference type="EMBL" id="WTU74413.1"/>
    </source>
</evidence>